<dbReference type="OrthoDB" id="9793561at2"/>
<dbReference type="Pfam" id="PF09694">
    <property type="entry name" value="Gcw_chp"/>
    <property type="match status" value="1"/>
</dbReference>
<dbReference type="InterPro" id="IPR010239">
    <property type="entry name" value="CHP02001"/>
</dbReference>
<sequence length="236" mass="25496">MKKSLVCLSVLASFVGAAAHAEEAPSVTANVTLTTKYKYRGQDQSNIEKNVAPAIQGGFDVSYQGFYIGNWNSSIGLVPGTDIEMDLYGGYKGEIAPDFGFDVGVLRYQYPQGAALNTTELYGALSWKFVSAKLSYNAGDRYFGLEEGRGTLYVDLSANYEVVKGVTLNGHLGYTNLTSDTKALYPYKSYMDYKVGATYDFGSGFSAAAAYVGANEKESWGDGNKGRFIVSVTKAM</sequence>
<protein>
    <recommendedName>
        <fullName evidence="4">Outer membrane protein beta-barrel domain-containing protein</fullName>
    </recommendedName>
</protein>
<evidence type="ECO:0000313" key="2">
    <source>
        <dbReference type="EMBL" id="ARN23363.1"/>
    </source>
</evidence>
<dbReference type="AlphaFoldDB" id="A0A1W6LGM2"/>
<keyword evidence="1" id="KW-0732">Signal</keyword>
<dbReference type="EMBL" id="CP015118">
    <property type="protein sequence ID" value="ARN23363.1"/>
    <property type="molecule type" value="Genomic_DNA"/>
</dbReference>
<accession>A0A1W6LGM2</accession>
<proteinExistence type="predicted"/>
<dbReference type="KEGG" id="rgu:A4W93_27575"/>
<dbReference type="RefSeq" id="WP_085753681.1">
    <property type="nucleotide sequence ID" value="NZ_BSPR01000017.1"/>
</dbReference>
<evidence type="ECO:0000256" key="1">
    <source>
        <dbReference type="SAM" id="SignalP"/>
    </source>
</evidence>
<dbReference type="Proteomes" id="UP000193427">
    <property type="component" value="Chromosome"/>
</dbReference>
<feature type="signal peptide" evidence="1">
    <location>
        <begin position="1"/>
        <end position="21"/>
    </location>
</feature>
<dbReference type="STRING" id="946333.A4W93_27575"/>
<feature type="chain" id="PRO_5030037114" description="Outer membrane protein beta-barrel domain-containing protein" evidence="1">
    <location>
        <begin position="22"/>
        <end position="236"/>
    </location>
</feature>
<name>A0A1W6LGM2_9BURK</name>
<evidence type="ECO:0000313" key="3">
    <source>
        <dbReference type="Proteomes" id="UP000193427"/>
    </source>
</evidence>
<reference evidence="2 3" key="1">
    <citation type="submission" date="2016-04" db="EMBL/GenBank/DDBJ databases">
        <title>Complete genome sequence of natural rubber-degrading, novel Gram-negative bacterium, Rhizobacter gummiphilus strain NS21.</title>
        <authorList>
            <person name="Tabata M."/>
            <person name="Kasai D."/>
            <person name="Fukuda M."/>
        </authorList>
    </citation>
    <scope>NUCLEOTIDE SEQUENCE [LARGE SCALE GENOMIC DNA]</scope>
    <source>
        <strain evidence="2 3">NS21</strain>
    </source>
</reference>
<evidence type="ECO:0008006" key="4">
    <source>
        <dbReference type="Google" id="ProtNLM"/>
    </source>
</evidence>
<organism evidence="2 3">
    <name type="scientific">Piscinibacter gummiphilus</name>
    <dbReference type="NCBI Taxonomy" id="946333"/>
    <lineage>
        <taxon>Bacteria</taxon>
        <taxon>Pseudomonadati</taxon>
        <taxon>Pseudomonadota</taxon>
        <taxon>Betaproteobacteria</taxon>
        <taxon>Burkholderiales</taxon>
        <taxon>Sphaerotilaceae</taxon>
        <taxon>Piscinibacter</taxon>
    </lineage>
</organism>
<keyword evidence="3" id="KW-1185">Reference proteome</keyword>
<dbReference type="NCBIfam" id="TIGR02001">
    <property type="entry name" value="gcw_chp"/>
    <property type="match status" value="1"/>
</dbReference>
<gene>
    <name evidence="2" type="ORF">A4W93_27575</name>
</gene>